<feature type="non-terminal residue" evidence="3">
    <location>
        <position position="80"/>
    </location>
</feature>
<dbReference type="InterPro" id="IPR015915">
    <property type="entry name" value="Kelch-typ_b-propeller"/>
</dbReference>
<sequence>DGKVLVTGGYGDSHWLNSAELYDPSTETWTTTGSMNNTRSEHTSSVLANGNVLVTGGHVSIDSLASAEVYDPSTETWTAT</sequence>
<evidence type="ECO:0000313" key="4">
    <source>
        <dbReference type="Proteomes" id="UP000676336"/>
    </source>
</evidence>
<dbReference type="Proteomes" id="UP000676336">
    <property type="component" value="Unassembled WGS sequence"/>
</dbReference>
<gene>
    <name evidence="3" type="ORF">SMN809_LOCUS37518</name>
</gene>
<keyword evidence="1" id="KW-0880">Kelch repeat</keyword>
<dbReference type="AlphaFoldDB" id="A0A8S2YHH6"/>
<accession>A0A8S2YHH6</accession>
<dbReference type="SMART" id="SM00612">
    <property type="entry name" value="Kelch"/>
    <property type="match status" value="1"/>
</dbReference>
<dbReference type="Pfam" id="PF01344">
    <property type="entry name" value="Kelch_1"/>
    <property type="match status" value="2"/>
</dbReference>
<comment type="caution">
    <text evidence="3">The sequence shown here is derived from an EMBL/GenBank/DDBJ whole genome shotgun (WGS) entry which is preliminary data.</text>
</comment>
<protein>
    <recommendedName>
        <fullName evidence="5">Galactose oxidase</fullName>
    </recommendedName>
</protein>
<keyword evidence="2" id="KW-0677">Repeat</keyword>
<dbReference type="PANTHER" id="PTHR46344:SF27">
    <property type="entry name" value="KELCH REPEAT SUPERFAMILY PROTEIN"/>
    <property type="match status" value="1"/>
</dbReference>
<reference evidence="3" key="1">
    <citation type="submission" date="2021-02" db="EMBL/GenBank/DDBJ databases">
        <authorList>
            <person name="Nowell W R."/>
        </authorList>
    </citation>
    <scope>NUCLEOTIDE SEQUENCE</scope>
</reference>
<organism evidence="3 4">
    <name type="scientific">Rotaria magnacalcarata</name>
    <dbReference type="NCBI Taxonomy" id="392030"/>
    <lineage>
        <taxon>Eukaryota</taxon>
        <taxon>Metazoa</taxon>
        <taxon>Spiralia</taxon>
        <taxon>Gnathifera</taxon>
        <taxon>Rotifera</taxon>
        <taxon>Eurotatoria</taxon>
        <taxon>Bdelloidea</taxon>
        <taxon>Philodinida</taxon>
        <taxon>Philodinidae</taxon>
        <taxon>Rotaria</taxon>
    </lineage>
</organism>
<evidence type="ECO:0000256" key="2">
    <source>
        <dbReference type="ARBA" id="ARBA00022737"/>
    </source>
</evidence>
<feature type="non-terminal residue" evidence="3">
    <location>
        <position position="1"/>
    </location>
</feature>
<evidence type="ECO:0000256" key="1">
    <source>
        <dbReference type="ARBA" id="ARBA00022441"/>
    </source>
</evidence>
<evidence type="ECO:0008006" key="5">
    <source>
        <dbReference type="Google" id="ProtNLM"/>
    </source>
</evidence>
<dbReference type="Gene3D" id="2.130.10.80">
    <property type="entry name" value="Galactose oxidase/kelch, beta-propeller"/>
    <property type="match status" value="1"/>
</dbReference>
<dbReference type="InterPro" id="IPR037293">
    <property type="entry name" value="Gal_Oxidase_central_sf"/>
</dbReference>
<dbReference type="PANTHER" id="PTHR46344">
    <property type="entry name" value="OS02G0202900 PROTEIN"/>
    <property type="match status" value="1"/>
</dbReference>
<name>A0A8S2YHH6_9BILA</name>
<dbReference type="EMBL" id="CAJOBI010095497">
    <property type="protein sequence ID" value="CAF4562847.1"/>
    <property type="molecule type" value="Genomic_DNA"/>
</dbReference>
<evidence type="ECO:0000313" key="3">
    <source>
        <dbReference type="EMBL" id="CAF4562847.1"/>
    </source>
</evidence>
<dbReference type="InterPro" id="IPR006652">
    <property type="entry name" value="Kelch_1"/>
</dbReference>
<proteinExistence type="predicted"/>
<dbReference type="SUPFAM" id="SSF117281">
    <property type="entry name" value="Kelch motif"/>
    <property type="match status" value="1"/>
</dbReference>